<dbReference type="CDD" id="cd06259">
    <property type="entry name" value="YdcF-like"/>
    <property type="match status" value="1"/>
</dbReference>
<sequence>MKNKLPKIKFLLFIGLCWFIIHTIYITYDGLNDDIHKADVAVVLGTTVHEDGTLSNRLKKRLDCGLALYKNNQIETIIVSGGLGKEGHYEGDAMKNYLIHCGVPNEDIIVDNEGNNTRATVQNVIKLQEKYNFKSITVVSQYFHITRTKMLFRKNTTISIYSASPYYFEFRDVYSLIREFFGYYLQ</sequence>
<keyword evidence="1" id="KW-0472">Membrane</keyword>
<evidence type="ECO:0000256" key="1">
    <source>
        <dbReference type="SAM" id="Phobius"/>
    </source>
</evidence>
<organism evidence="3 4">
    <name type="scientific">Flavobacterium jumunjinense</name>
    <dbReference type="NCBI Taxonomy" id="998845"/>
    <lineage>
        <taxon>Bacteria</taxon>
        <taxon>Pseudomonadati</taxon>
        <taxon>Bacteroidota</taxon>
        <taxon>Flavobacteriia</taxon>
        <taxon>Flavobacteriales</taxon>
        <taxon>Flavobacteriaceae</taxon>
        <taxon>Flavobacterium</taxon>
    </lineage>
</organism>
<proteinExistence type="predicted"/>
<dbReference type="EMBL" id="JBHMEY010000009">
    <property type="protein sequence ID" value="MFB9095725.1"/>
    <property type="molecule type" value="Genomic_DNA"/>
</dbReference>
<evidence type="ECO:0000313" key="4">
    <source>
        <dbReference type="Proteomes" id="UP001589607"/>
    </source>
</evidence>
<accession>A0ABV5GLG9</accession>
<dbReference type="InterPro" id="IPR051599">
    <property type="entry name" value="Cell_Envelope_Assoc"/>
</dbReference>
<name>A0ABV5GLG9_9FLAO</name>
<dbReference type="InterPro" id="IPR014729">
    <property type="entry name" value="Rossmann-like_a/b/a_fold"/>
</dbReference>
<feature type="transmembrane region" description="Helical" evidence="1">
    <location>
        <begin position="10"/>
        <end position="28"/>
    </location>
</feature>
<reference evidence="3 4" key="1">
    <citation type="submission" date="2024-09" db="EMBL/GenBank/DDBJ databases">
        <authorList>
            <person name="Sun Q."/>
            <person name="Mori K."/>
        </authorList>
    </citation>
    <scope>NUCLEOTIDE SEQUENCE [LARGE SCALE GENOMIC DNA]</scope>
    <source>
        <strain evidence="3 4">CECT 7955</strain>
    </source>
</reference>
<keyword evidence="1" id="KW-1133">Transmembrane helix</keyword>
<dbReference type="PANTHER" id="PTHR30336">
    <property type="entry name" value="INNER MEMBRANE PROTEIN, PROBABLE PERMEASE"/>
    <property type="match status" value="1"/>
</dbReference>
<dbReference type="Proteomes" id="UP001589607">
    <property type="component" value="Unassembled WGS sequence"/>
</dbReference>
<dbReference type="Gene3D" id="3.40.50.620">
    <property type="entry name" value="HUPs"/>
    <property type="match status" value="1"/>
</dbReference>
<comment type="caution">
    <text evidence="3">The sequence shown here is derived from an EMBL/GenBank/DDBJ whole genome shotgun (WGS) entry which is preliminary data.</text>
</comment>
<evidence type="ECO:0000313" key="3">
    <source>
        <dbReference type="EMBL" id="MFB9095725.1"/>
    </source>
</evidence>
<gene>
    <name evidence="3" type="ORF">ACFFVF_04305</name>
</gene>
<feature type="domain" description="DUF218" evidence="2">
    <location>
        <begin position="39"/>
        <end position="181"/>
    </location>
</feature>
<evidence type="ECO:0000259" key="2">
    <source>
        <dbReference type="Pfam" id="PF02698"/>
    </source>
</evidence>
<keyword evidence="1" id="KW-0812">Transmembrane</keyword>
<dbReference type="RefSeq" id="WP_236454957.1">
    <property type="nucleotide sequence ID" value="NZ_CBCSGE010000004.1"/>
</dbReference>
<dbReference type="InterPro" id="IPR003848">
    <property type="entry name" value="DUF218"/>
</dbReference>
<dbReference type="PANTHER" id="PTHR30336:SF20">
    <property type="entry name" value="DUF218 DOMAIN-CONTAINING PROTEIN"/>
    <property type="match status" value="1"/>
</dbReference>
<keyword evidence="4" id="KW-1185">Reference proteome</keyword>
<protein>
    <submittedName>
        <fullName evidence="3">YdcF family protein</fullName>
    </submittedName>
</protein>
<dbReference type="Pfam" id="PF02698">
    <property type="entry name" value="DUF218"/>
    <property type="match status" value="1"/>
</dbReference>